<organism evidence="1 2">
    <name type="scientific">Streptomyces jumonjinensis</name>
    <dbReference type="NCBI Taxonomy" id="1945"/>
    <lineage>
        <taxon>Bacteria</taxon>
        <taxon>Bacillati</taxon>
        <taxon>Actinomycetota</taxon>
        <taxon>Actinomycetes</taxon>
        <taxon>Kitasatosporales</taxon>
        <taxon>Streptomycetaceae</taxon>
        <taxon>Streptomyces</taxon>
    </lineage>
</organism>
<accession>A0A646KET7</accession>
<dbReference type="Proteomes" id="UP000419138">
    <property type="component" value="Unassembled WGS sequence"/>
</dbReference>
<keyword evidence="2" id="KW-1185">Reference proteome</keyword>
<sequence>MRGALRREVVGTVAVLADASDFALMRRRYRTFAFDDHPEYLRQVEALLKSLAVRQLHTTLALFDPEDFAAYCTQHALDPDSALSRSRYTAEITDLGVTLPYAGEPLDSLLPELIDTAVRRATWEYATALLTGIGQCAECGEDIGRAALDRASHLLTRLLEAAGPGRHHVVCSVHAPEERLLAVLHADGDSPPDSLVDAAEGAQFVAVMAIAIALGRPGGLVLRTSTAGAPDRLHGWRLQKSGLIPLTEGEVFSAYCTDATTGEPLSPEPGVEYRAGFDIAADTPDSHH</sequence>
<evidence type="ECO:0000313" key="1">
    <source>
        <dbReference type="EMBL" id="MQS99525.1"/>
    </source>
</evidence>
<proteinExistence type="predicted"/>
<comment type="caution">
    <text evidence="1">The sequence shown here is derived from an EMBL/GenBank/DDBJ whole genome shotgun (WGS) entry which is preliminary data.</text>
</comment>
<dbReference type="AlphaFoldDB" id="A0A646KET7"/>
<dbReference type="OrthoDB" id="3428054at2"/>
<protein>
    <submittedName>
        <fullName evidence="1">Uncharacterized protein</fullName>
    </submittedName>
</protein>
<name>A0A646KET7_STRJU</name>
<gene>
    <name evidence="1" type="ORF">FF041_04675</name>
</gene>
<reference evidence="1 2" key="1">
    <citation type="submission" date="2019-05" db="EMBL/GenBank/DDBJ databases">
        <title>Comparative genomics and metabolomics analyses of clavulanic acid producing Streptomyces species provides insight into specialized metabolism and evolution of beta-lactam biosynthetic gene clusters.</title>
        <authorList>
            <person name="Moore M.A."/>
            <person name="Cruz-Morales P."/>
            <person name="Barona Gomez F."/>
            <person name="Kapil T."/>
        </authorList>
    </citation>
    <scope>NUCLEOTIDE SEQUENCE [LARGE SCALE GENOMIC DNA]</scope>
    <source>
        <strain evidence="1 2">NRRL 5741</strain>
    </source>
</reference>
<evidence type="ECO:0000313" key="2">
    <source>
        <dbReference type="Proteomes" id="UP000419138"/>
    </source>
</evidence>
<dbReference type="EMBL" id="VCLA01000033">
    <property type="protein sequence ID" value="MQS99525.1"/>
    <property type="molecule type" value="Genomic_DNA"/>
</dbReference>